<organism evidence="2 3">
    <name type="scientific">Streptomyces vinaceusdrappus</name>
    <dbReference type="NCBI Taxonomy" id="67376"/>
    <lineage>
        <taxon>Bacteria</taxon>
        <taxon>Bacillati</taxon>
        <taxon>Actinomycetota</taxon>
        <taxon>Actinomycetes</taxon>
        <taxon>Kitasatosporales</taxon>
        <taxon>Streptomycetaceae</taxon>
        <taxon>Streptomyces</taxon>
        <taxon>Streptomyces rochei group</taxon>
    </lineage>
</organism>
<dbReference type="RefSeq" id="WP_127445377.1">
    <property type="nucleotide sequence ID" value="NZ_CP104697.1"/>
</dbReference>
<proteinExistence type="predicted"/>
<evidence type="ECO:0000313" key="2">
    <source>
        <dbReference type="EMBL" id="UXI82836.1"/>
    </source>
</evidence>
<dbReference type="Proteomes" id="UP001064390">
    <property type="component" value="Chromosome"/>
</dbReference>
<dbReference type="EMBL" id="CP104697">
    <property type="protein sequence ID" value="UXI82836.1"/>
    <property type="molecule type" value="Genomic_DNA"/>
</dbReference>
<reference evidence="2" key="1">
    <citation type="submission" date="2022-09" db="EMBL/GenBank/DDBJ databases">
        <title>Streptomyces vinaceusdrappus strain AC-40.</title>
        <authorList>
            <person name="Sedeek A.M."/>
            <person name="Salah I."/>
            <person name="Kamel H.L."/>
            <person name="Soltan M.A."/>
            <person name="Elsayed T.R."/>
        </authorList>
    </citation>
    <scope>NUCLEOTIDE SEQUENCE</scope>
    <source>
        <strain evidence="2">AC-40</strain>
    </source>
</reference>
<keyword evidence="3" id="KW-1185">Reference proteome</keyword>
<gene>
    <name evidence="2" type="ORF">N6Q81_34660</name>
</gene>
<sequence length="75" mass="8167">MAQATEPLRNIMVVANLGCTLDFGKVATPAEFEDAIERLSLHANVTTGDESKHPTPPKLARLRATAARARRANQR</sequence>
<name>A0ABY6CAK4_9ACTN</name>
<protein>
    <submittedName>
        <fullName evidence="2">Uncharacterized protein</fullName>
    </submittedName>
</protein>
<accession>A0ABY6CAK4</accession>
<evidence type="ECO:0000313" key="3">
    <source>
        <dbReference type="Proteomes" id="UP001064390"/>
    </source>
</evidence>
<evidence type="ECO:0000256" key="1">
    <source>
        <dbReference type="SAM" id="MobiDB-lite"/>
    </source>
</evidence>
<feature type="region of interest" description="Disordered" evidence="1">
    <location>
        <begin position="46"/>
        <end position="75"/>
    </location>
</feature>